<evidence type="ECO:0000256" key="6">
    <source>
        <dbReference type="PROSITE-ProRule" id="PRU01240"/>
    </source>
</evidence>
<feature type="compositionally biased region" description="Basic and acidic residues" evidence="7">
    <location>
        <begin position="172"/>
        <end position="186"/>
    </location>
</feature>
<sequence>MKIQLCVFWLLILHLSASSAQHRQVYVVYFGEHSGEKTTCEIADDHHSYLLYVKGSKEEAKASLIYSYKNVINGFSVTPDEATKLSGGEAKNPYEELLQKANYGKDIIVGVLDSGIWPESQSFSDEGMEPIPKSWKGKCQTGVDFNRSHCNRKIIGARYYLKSCEERFGRLNNGEDYRSPRDKDSPGTHTASTVGGGRRVANVSGPGDFASGNASGGAPLVRLAIYKACWSIKGPSKADGNTCLDDDLLAAIDDAICDGVHVLSISLGGTRSRPYTEDGIAIGTLHAVKRNIEVVCSAGNPGPSPKTVTNIAPWMITVTASSIDRDFPSAVVLGNQMKVVGLIVTPFKLKQGKIHRVIYAKDAEVPGNMPPRYPFSKPSERKDCSVMGIEREECFGGIALPLMDGFAIVNYTRNSTNPTATLVPGTTVSAHASRHIARNSDPRVYWQPDITAPGMNILAAWSEAISPTKLEDDHRVFKYSFDSGTSMSCPHVTAVAALLKAIHPS</sequence>
<dbReference type="CDD" id="cd04852">
    <property type="entry name" value="Peptidases_S8_3"/>
    <property type="match status" value="1"/>
</dbReference>
<protein>
    <submittedName>
        <fullName evidence="11">Subtilase family protein</fullName>
    </submittedName>
</protein>
<dbReference type="AlphaFoldDB" id="A0A7J0G8P5"/>
<evidence type="ECO:0000256" key="7">
    <source>
        <dbReference type="SAM" id="MobiDB-lite"/>
    </source>
</evidence>
<evidence type="ECO:0000256" key="8">
    <source>
        <dbReference type="SAM" id="SignalP"/>
    </source>
</evidence>
<dbReference type="PROSITE" id="PS51892">
    <property type="entry name" value="SUBTILASE"/>
    <property type="match status" value="1"/>
</dbReference>
<dbReference type="InterPro" id="IPR015500">
    <property type="entry name" value="Peptidase_S8_subtilisin-rel"/>
</dbReference>
<dbReference type="InterPro" id="IPR037045">
    <property type="entry name" value="S8pro/Inhibitor_I9_sf"/>
</dbReference>
<proteinExistence type="inferred from homology"/>
<comment type="similarity">
    <text evidence="1 6">Belongs to the peptidase S8 family.</text>
</comment>
<comment type="caution">
    <text evidence="11">The sequence shown here is derived from an EMBL/GenBank/DDBJ whole genome shotgun (WGS) entry which is preliminary data.</text>
</comment>
<dbReference type="InterPro" id="IPR034197">
    <property type="entry name" value="Peptidases_S8_3"/>
</dbReference>
<comment type="caution">
    <text evidence="6">Lacks conserved residue(s) required for the propagation of feature annotation.</text>
</comment>
<dbReference type="Pfam" id="PF00082">
    <property type="entry name" value="Peptidase_S8"/>
    <property type="match status" value="1"/>
</dbReference>
<dbReference type="Proteomes" id="UP000585474">
    <property type="component" value="Unassembled WGS sequence"/>
</dbReference>
<evidence type="ECO:0000256" key="1">
    <source>
        <dbReference type="ARBA" id="ARBA00011073"/>
    </source>
</evidence>
<dbReference type="InterPro" id="IPR010259">
    <property type="entry name" value="S8pro/Inhibitor_I9"/>
</dbReference>
<dbReference type="Pfam" id="PF05922">
    <property type="entry name" value="Inhibitor_I9"/>
    <property type="match status" value="1"/>
</dbReference>
<dbReference type="OrthoDB" id="206201at2759"/>
<dbReference type="Gene3D" id="3.30.70.80">
    <property type="entry name" value="Peptidase S8 propeptide/proteinase inhibitor I9"/>
    <property type="match status" value="1"/>
</dbReference>
<dbReference type="PANTHER" id="PTHR10795">
    <property type="entry name" value="PROPROTEIN CONVERTASE SUBTILISIN/KEXIN"/>
    <property type="match status" value="1"/>
</dbReference>
<dbReference type="InterPro" id="IPR023828">
    <property type="entry name" value="Peptidase_S8_Ser-AS"/>
</dbReference>
<feature type="domain" description="Inhibitor I9" evidence="10">
    <location>
        <begin position="25"/>
        <end position="83"/>
    </location>
</feature>
<dbReference type="InterPro" id="IPR036852">
    <property type="entry name" value="Peptidase_S8/S53_dom_sf"/>
</dbReference>
<dbReference type="InterPro" id="IPR000209">
    <property type="entry name" value="Peptidase_S8/S53_dom"/>
</dbReference>
<gene>
    <name evidence="11" type="ORF">Acr_19g0000900</name>
</gene>
<keyword evidence="3 8" id="KW-0732">Signal</keyword>
<feature type="region of interest" description="Disordered" evidence="7">
    <location>
        <begin position="172"/>
        <end position="199"/>
    </location>
</feature>
<accession>A0A7J0G8P5</accession>
<organism evidence="11 12">
    <name type="scientific">Actinidia rufa</name>
    <dbReference type="NCBI Taxonomy" id="165716"/>
    <lineage>
        <taxon>Eukaryota</taxon>
        <taxon>Viridiplantae</taxon>
        <taxon>Streptophyta</taxon>
        <taxon>Embryophyta</taxon>
        <taxon>Tracheophyta</taxon>
        <taxon>Spermatophyta</taxon>
        <taxon>Magnoliopsida</taxon>
        <taxon>eudicotyledons</taxon>
        <taxon>Gunneridae</taxon>
        <taxon>Pentapetalae</taxon>
        <taxon>asterids</taxon>
        <taxon>Ericales</taxon>
        <taxon>Actinidiaceae</taxon>
        <taxon>Actinidia</taxon>
    </lineage>
</organism>
<dbReference type="GO" id="GO:0006508">
    <property type="term" value="P:proteolysis"/>
    <property type="evidence" value="ECO:0007669"/>
    <property type="project" value="UniProtKB-KW"/>
</dbReference>
<keyword evidence="12" id="KW-1185">Reference proteome</keyword>
<dbReference type="GO" id="GO:0004252">
    <property type="term" value="F:serine-type endopeptidase activity"/>
    <property type="evidence" value="ECO:0007669"/>
    <property type="project" value="InterPro"/>
</dbReference>
<evidence type="ECO:0000313" key="11">
    <source>
        <dbReference type="EMBL" id="GFZ07153.1"/>
    </source>
</evidence>
<keyword evidence="5" id="KW-0720">Serine protease</keyword>
<dbReference type="PRINTS" id="PR00723">
    <property type="entry name" value="SUBTILISIN"/>
</dbReference>
<evidence type="ECO:0000259" key="10">
    <source>
        <dbReference type="Pfam" id="PF05922"/>
    </source>
</evidence>
<dbReference type="SUPFAM" id="SSF52743">
    <property type="entry name" value="Subtilisin-like"/>
    <property type="match status" value="1"/>
</dbReference>
<feature type="domain" description="Peptidase S8/S53" evidence="9">
    <location>
        <begin position="104"/>
        <end position="504"/>
    </location>
</feature>
<reference evidence="11 12" key="1">
    <citation type="submission" date="2019-07" db="EMBL/GenBank/DDBJ databases">
        <title>De Novo Assembly of kiwifruit Actinidia rufa.</title>
        <authorList>
            <person name="Sugita-Konishi S."/>
            <person name="Sato K."/>
            <person name="Mori E."/>
            <person name="Abe Y."/>
            <person name="Kisaki G."/>
            <person name="Hamano K."/>
            <person name="Suezawa K."/>
            <person name="Otani M."/>
            <person name="Fukuda T."/>
            <person name="Manabe T."/>
            <person name="Gomi K."/>
            <person name="Tabuchi M."/>
            <person name="Akimitsu K."/>
            <person name="Kataoka I."/>
        </authorList>
    </citation>
    <scope>NUCLEOTIDE SEQUENCE [LARGE SCALE GENOMIC DNA]</scope>
    <source>
        <strain evidence="12">cv. Fuchu</strain>
    </source>
</reference>
<dbReference type="InterPro" id="IPR045051">
    <property type="entry name" value="SBT"/>
</dbReference>
<evidence type="ECO:0000256" key="4">
    <source>
        <dbReference type="ARBA" id="ARBA00022801"/>
    </source>
</evidence>
<evidence type="ECO:0000256" key="3">
    <source>
        <dbReference type="ARBA" id="ARBA00022729"/>
    </source>
</evidence>
<evidence type="ECO:0000256" key="2">
    <source>
        <dbReference type="ARBA" id="ARBA00022670"/>
    </source>
</evidence>
<dbReference type="Gene3D" id="3.40.50.200">
    <property type="entry name" value="Peptidase S8/S53 domain"/>
    <property type="match status" value="2"/>
</dbReference>
<feature type="signal peptide" evidence="8">
    <location>
        <begin position="1"/>
        <end position="20"/>
    </location>
</feature>
<dbReference type="Gene3D" id="3.50.30.30">
    <property type="match status" value="2"/>
</dbReference>
<keyword evidence="4" id="KW-0378">Hydrolase</keyword>
<keyword evidence="2" id="KW-0645">Protease</keyword>
<dbReference type="EMBL" id="BJWL01000019">
    <property type="protein sequence ID" value="GFZ07153.1"/>
    <property type="molecule type" value="Genomic_DNA"/>
</dbReference>
<name>A0A7J0G8P5_9ERIC</name>
<dbReference type="PROSITE" id="PS00138">
    <property type="entry name" value="SUBTILASE_SER"/>
    <property type="match status" value="1"/>
</dbReference>
<feature type="chain" id="PRO_5029910541" evidence="8">
    <location>
        <begin position="21"/>
        <end position="505"/>
    </location>
</feature>
<evidence type="ECO:0000256" key="5">
    <source>
        <dbReference type="ARBA" id="ARBA00022825"/>
    </source>
</evidence>
<evidence type="ECO:0000259" key="9">
    <source>
        <dbReference type="Pfam" id="PF00082"/>
    </source>
</evidence>
<evidence type="ECO:0000313" key="12">
    <source>
        <dbReference type="Proteomes" id="UP000585474"/>
    </source>
</evidence>